<sequence>MKRDDARAERIAQDWFAKFKMGISTEIDKDQLRRLLKEDGRQTCGQLAEKMNYGHLTVSGHLQTMGFTQKLGAWVPVTYWEIKCVKRSGNL</sequence>
<keyword evidence="1" id="KW-1185">Reference proteome</keyword>
<name>A0A915DEK5_9BILA</name>
<dbReference type="Gene3D" id="1.10.10.10">
    <property type="entry name" value="Winged helix-like DNA-binding domain superfamily/Winged helix DNA-binding domain"/>
    <property type="match status" value="1"/>
</dbReference>
<evidence type="ECO:0000313" key="2">
    <source>
        <dbReference type="WBParaSite" id="jg18608"/>
    </source>
</evidence>
<organism evidence="1 2">
    <name type="scientific">Ditylenchus dipsaci</name>
    <dbReference type="NCBI Taxonomy" id="166011"/>
    <lineage>
        <taxon>Eukaryota</taxon>
        <taxon>Metazoa</taxon>
        <taxon>Ecdysozoa</taxon>
        <taxon>Nematoda</taxon>
        <taxon>Chromadorea</taxon>
        <taxon>Rhabditida</taxon>
        <taxon>Tylenchina</taxon>
        <taxon>Tylenchomorpha</taxon>
        <taxon>Sphaerularioidea</taxon>
        <taxon>Anguinidae</taxon>
        <taxon>Anguininae</taxon>
        <taxon>Ditylenchus</taxon>
    </lineage>
</organism>
<accession>A0A915DEK5</accession>
<dbReference type="WBParaSite" id="jg18608">
    <property type="protein sequence ID" value="jg18608"/>
    <property type="gene ID" value="jg18608"/>
</dbReference>
<protein>
    <submittedName>
        <fullName evidence="2">Transposase</fullName>
    </submittedName>
</protein>
<dbReference type="InterPro" id="IPR036388">
    <property type="entry name" value="WH-like_DNA-bd_sf"/>
</dbReference>
<dbReference type="AlphaFoldDB" id="A0A915DEK5"/>
<evidence type="ECO:0000313" key="1">
    <source>
        <dbReference type="Proteomes" id="UP000887574"/>
    </source>
</evidence>
<reference evidence="2" key="1">
    <citation type="submission" date="2022-11" db="UniProtKB">
        <authorList>
            <consortium name="WormBaseParasite"/>
        </authorList>
    </citation>
    <scope>IDENTIFICATION</scope>
</reference>
<proteinExistence type="predicted"/>
<dbReference type="Proteomes" id="UP000887574">
    <property type="component" value="Unplaced"/>
</dbReference>